<protein>
    <submittedName>
        <fullName evidence="2">Helix-turn-helix domain-containing protein</fullName>
    </submittedName>
</protein>
<dbReference type="Proteomes" id="UP001596191">
    <property type="component" value="Unassembled WGS sequence"/>
</dbReference>
<dbReference type="RefSeq" id="WP_125640164.1">
    <property type="nucleotide sequence ID" value="NZ_JBHSSJ010000003.1"/>
</dbReference>
<dbReference type="EMBL" id="JBHSSJ010000003">
    <property type="protein sequence ID" value="MFC6274767.1"/>
    <property type="molecule type" value="Genomic_DNA"/>
</dbReference>
<evidence type="ECO:0000313" key="3">
    <source>
        <dbReference type="Proteomes" id="UP001596191"/>
    </source>
</evidence>
<feature type="domain" description="Helicase Helix-turn-helix" evidence="1">
    <location>
        <begin position="245"/>
        <end position="335"/>
    </location>
</feature>
<name>A0ABW1TMR8_9LACO</name>
<accession>A0ABW1TMR8</accession>
<dbReference type="InterPro" id="IPR029491">
    <property type="entry name" value="Helicase_HTH"/>
</dbReference>
<comment type="caution">
    <text evidence="2">The sequence shown here is derived from an EMBL/GenBank/DDBJ whole genome shotgun (WGS) entry which is preliminary data.</text>
</comment>
<keyword evidence="3" id="KW-1185">Reference proteome</keyword>
<evidence type="ECO:0000259" key="1">
    <source>
        <dbReference type="Pfam" id="PF14493"/>
    </source>
</evidence>
<gene>
    <name evidence="2" type="ORF">ACFQET_04470</name>
</gene>
<organism evidence="2 3">
    <name type="scientific">Levilactobacillus tangyuanensis</name>
    <dbReference type="NCBI Taxonomy" id="2486021"/>
    <lineage>
        <taxon>Bacteria</taxon>
        <taxon>Bacillati</taxon>
        <taxon>Bacillota</taxon>
        <taxon>Bacilli</taxon>
        <taxon>Lactobacillales</taxon>
        <taxon>Lactobacillaceae</taxon>
        <taxon>Levilactobacillus</taxon>
    </lineage>
</organism>
<dbReference type="Pfam" id="PF14493">
    <property type="entry name" value="HTH_40"/>
    <property type="match status" value="1"/>
</dbReference>
<evidence type="ECO:0000313" key="2">
    <source>
        <dbReference type="EMBL" id="MFC6274767.1"/>
    </source>
</evidence>
<sequence>MGPADLLQLLDQTQPRRVRAIENLLRGRRTVSTLYWGQRYQLLALLSLAKQLDRGALDAAAQQVVQQGLASWDANHERLVLTPRGLAAQQSATYFHPQTADWWPTIDLMTARQRILLAVQVASQFSHHAGHYLPLTTDMATRQFVRNWFHQVKANDLGTQVLAALTTSLAKLDPLVAAVVTGQFTGYQQAGQTLGQLSQTTQRTPWEIQLMQFEGLAQIMQDAKAPTNPFNSLLQPLWQTPVSRSAQITLNTVKQGQTLAQIAGERRVKVSTVREHLLEAAIMLPLAAFPYDRLLAPATRDQFKAVVQGPVDDWQYTELPEALQKQYEFFYFRLYAIWVGKQGEQHGK</sequence>
<reference evidence="3" key="1">
    <citation type="journal article" date="2019" name="Int. J. Syst. Evol. Microbiol.">
        <title>The Global Catalogue of Microorganisms (GCM) 10K type strain sequencing project: providing services to taxonomists for standard genome sequencing and annotation.</title>
        <authorList>
            <consortium name="The Broad Institute Genomics Platform"/>
            <consortium name="The Broad Institute Genome Sequencing Center for Infectious Disease"/>
            <person name="Wu L."/>
            <person name="Ma J."/>
        </authorList>
    </citation>
    <scope>NUCLEOTIDE SEQUENCE [LARGE SCALE GENOMIC DNA]</scope>
    <source>
        <strain evidence="3">CCM 8907</strain>
    </source>
</reference>
<proteinExistence type="predicted"/>